<gene>
    <name evidence="3" type="ORF">FKW44_025326</name>
</gene>
<dbReference type="AlphaFoldDB" id="A0A7T8GKC8"/>
<keyword evidence="2" id="KW-0732">Signal</keyword>
<feature type="compositionally biased region" description="Low complexity" evidence="1">
    <location>
        <begin position="29"/>
        <end position="41"/>
    </location>
</feature>
<keyword evidence="4" id="KW-1185">Reference proteome</keyword>
<feature type="region of interest" description="Disordered" evidence="1">
    <location>
        <begin position="29"/>
        <end position="52"/>
    </location>
</feature>
<organism evidence="3 4">
    <name type="scientific">Caligus rogercresseyi</name>
    <name type="common">Sea louse</name>
    <dbReference type="NCBI Taxonomy" id="217165"/>
    <lineage>
        <taxon>Eukaryota</taxon>
        <taxon>Metazoa</taxon>
        <taxon>Ecdysozoa</taxon>
        <taxon>Arthropoda</taxon>
        <taxon>Crustacea</taxon>
        <taxon>Multicrustacea</taxon>
        <taxon>Hexanauplia</taxon>
        <taxon>Copepoda</taxon>
        <taxon>Siphonostomatoida</taxon>
        <taxon>Caligidae</taxon>
        <taxon>Caligus</taxon>
    </lineage>
</organism>
<sequence>MTSKFRLSFLASLLGRSLSLKLFLHSSSLDHTPQVYPSPSDKSVKKPVKEKK</sequence>
<name>A0A7T8GKC8_CALRO</name>
<dbReference type="EMBL" id="CP045910">
    <property type="protein sequence ID" value="QQP31651.1"/>
    <property type="molecule type" value="Genomic_DNA"/>
</dbReference>
<evidence type="ECO:0000313" key="3">
    <source>
        <dbReference type="EMBL" id="QQP31651.1"/>
    </source>
</evidence>
<reference evidence="4" key="1">
    <citation type="submission" date="2021-01" db="EMBL/GenBank/DDBJ databases">
        <title>Caligus Genome Assembly.</title>
        <authorList>
            <person name="Gallardo-Escarate C."/>
        </authorList>
    </citation>
    <scope>NUCLEOTIDE SEQUENCE [LARGE SCALE GENOMIC DNA]</scope>
</reference>
<feature type="chain" id="PRO_5030759382" evidence="2">
    <location>
        <begin position="20"/>
        <end position="52"/>
    </location>
</feature>
<evidence type="ECO:0000256" key="1">
    <source>
        <dbReference type="SAM" id="MobiDB-lite"/>
    </source>
</evidence>
<feature type="signal peptide" evidence="2">
    <location>
        <begin position="1"/>
        <end position="19"/>
    </location>
</feature>
<protein>
    <submittedName>
        <fullName evidence="3">Uncharacterized protein</fullName>
    </submittedName>
</protein>
<dbReference type="Proteomes" id="UP000595437">
    <property type="component" value="Chromosome 21"/>
</dbReference>
<proteinExistence type="predicted"/>
<accession>A0A7T8GKC8</accession>
<evidence type="ECO:0000313" key="4">
    <source>
        <dbReference type="Proteomes" id="UP000595437"/>
    </source>
</evidence>
<evidence type="ECO:0000256" key="2">
    <source>
        <dbReference type="SAM" id="SignalP"/>
    </source>
</evidence>